<dbReference type="GeneID" id="82171134"/>
<reference evidence="1 2" key="1">
    <citation type="submission" date="2014-02" db="EMBL/GenBank/DDBJ databases">
        <title>Genome Sequence of an Hyperthermophilic Archaeon, Thermococcus nautili 30-1, producing viral vesicles.</title>
        <authorList>
            <person name="Oberto J."/>
            <person name="Gaudin M."/>
            <person name="Cossu M."/>
            <person name="Gorlas A."/>
            <person name="Slesarev A."/>
            <person name="Marguet E."/>
            <person name="Forterre P."/>
        </authorList>
    </citation>
    <scope>NUCLEOTIDE SEQUENCE [LARGE SCALE GENOMIC DNA]</scope>
    <source>
        <strain evidence="1 2">30-1</strain>
    </source>
</reference>
<evidence type="ECO:0000313" key="2">
    <source>
        <dbReference type="Proteomes" id="UP000019434"/>
    </source>
</evidence>
<gene>
    <name evidence="1" type="ORF">BD01_1609</name>
</gene>
<dbReference type="Proteomes" id="UP000019434">
    <property type="component" value="Chromosome"/>
</dbReference>
<organism evidence="1 2">
    <name type="scientific">Thermococcus nautili</name>
    <dbReference type="NCBI Taxonomy" id="195522"/>
    <lineage>
        <taxon>Archaea</taxon>
        <taxon>Methanobacteriati</taxon>
        <taxon>Methanobacteriota</taxon>
        <taxon>Thermococci</taxon>
        <taxon>Thermococcales</taxon>
        <taxon>Thermococcaceae</taxon>
        <taxon>Thermococcus</taxon>
    </lineage>
</organism>
<dbReference type="AlphaFoldDB" id="W8NVD6"/>
<dbReference type="RefSeq" id="WP_051482185.1">
    <property type="nucleotide sequence ID" value="NZ_CP007264.1"/>
</dbReference>
<dbReference type="HOGENOM" id="CLU_2366384_0_0_2"/>
<proteinExistence type="predicted"/>
<evidence type="ECO:0000313" key="1">
    <source>
        <dbReference type="EMBL" id="AHL23213.1"/>
    </source>
</evidence>
<protein>
    <submittedName>
        <fullName evidence="1">Uncharacterized protein</fullName>
    </submittedName>
</protein>
<accession>W8NVD6</accession>
<name>W8NVD6_9EURY</name>
<dbReference type="OrthoDB" id="97223at2157"/>
<dbReference type="EMBL" id="CP007264">
    <property type="protein sequence ID" value="AHL23213.1"/>
    <property type="molecule type" value="Genomic_DNA"/>
</dbReference>
<dbReference type="eggNOG" id="arCOG07104">
    <property type="taxonomic scope" value="Archaea"/>
</dbReference>
<keyword evidence="2" id="KW-1185">Reference proteome</keyword>
<dbReference type="STRING" id="195522.BD01_1609"/>
<dbReference type="KEGG" id="tnu:BD01_1609"/>
<sequence length="93" mass="10745">MERLRSLVGRRENRLDFLRDLVSLLLSREELYSNDALFRDAVEEVYSILKSEVRAGKFELLNAYETAVVLRAVAFNENLDVQALLRKLLAEMG</sequence>